<evidence type="ECO:0000256" key="4">
    <source>
        <dbReference type="ARBA" id="ARBA00022723"/>
    </source>
</evidence>
<keyword evidence="3" id="KW-0813">Transport</keyword>
<dbReference type="InterPro" id="IPR052721">
    <property type="entry name" value="ET_Amicyanin"/>
</dbReference>
<evidence type="ECO:0000313" key="10">
    <source>
        <dbReference type="EMBL" id="WOH36120.1"/>
    </source>
</evidence>
<keyword evidence="4" id="KW-0479">Metal-binding</keyword>
<reference evidence="10 11" key="1">
    <citation type="submission" date="2023-09" db="EMBL/GenBank/DDBJ databases">
        <authorList>
            <person name="Qi X."/>
        </authorList>
    </citation>
    <scope>NUCLEOTIDE SEQUENCE [LARGE SCALE GENOMIC DNA]</scope>
    <source>
        <strain evidence="10 11">S1-1</strain>
    </source>
</reference>
<dbReference type="RefSeq" id="WP_348394934.1">
    <property type="nucleotide sequence ID" value="NZ_CP136600.1"/>
</dbReference>
<keyword evidence="7" id="KW-0186">Copper</keyword>
<dbReference type="EMBL" id="CP136600">
    <property type="protein sequence ID" value="WOH36120.1"/>
    <property type="molecule type" value="Genomic_DNA"/>
</dbReference>
<comment type="subcellular location">
    <subcellularLocation>
        <location evidence="2">Periplasm</location>
    </subcellularLocation>
</comment>
<evidence type="ECO:0000256" key="8">
    <source>
        <dbReference type="SAM" id="SignalP"/>
    </source>
</evidence>
<dbReference type="Gene3D" id="2.60.40.420">
    <property type="entry name" value="Cupredoxins - blue copper proteins"/>
    <property type="match status" value="1"/>
</dbReference>
<evidence type="ECO:0000256" key="1">
    <source>
        <dbReference type="ARBA" id="ARBA00001935"/>
    </source>
</evidence>
<evidence type="ECO:0000256" key="6">
    <source>
        <dbReference type="ARBA" id="ARBA00022982"/>
    </source>
</evidence>
<accession>A0ABZ0GK28</accession>
<dbReference type="PRINTS" id="PR00155">
    <property type="entry name" value="AMICYANIN"/>
</dbReference>
<dbReference type="Pfam" id="PF00127">
    <property type="entry name" value="Copper-bind"/>
    <property type="match status" value="1"/>
</dbReference>
<evidence type="ECO:0000256" key="3">
    <source>
        <dbReference type="ARBA" id="ARBA00022448"/>
    </source>
</evidence>
<evidence type="ECO:0000259" key="9">
    <source>
        <dbReference type="Pfam" id="PF00127"/>
    </source>
</evidence>
<dbReference type="InterPro" id="IPR002386">
    <property type="entry name" value="Amicyanin/Pseudoazurin"/>
</dbReference>
<evidence type="ECO:0000256" key="2">
    <source>
        <dbReference type="ARBA" id="ARBA00004418"/>
    </source>
</evidence>
<organism evidence="10 11">
    <name type="scientific">Thalassotalea fonticola</name>
    <dbReference type="NCBI Taxonomy" id="3065649"/>
    <lineage>
        <taxon>Bacteria</taxon>
        <taxon>Pseudomonadati</taxon>
        <taxon>Pseudomonadota</taxon>
        <taxon>Gammaproteobacteria</taxon>
        <taxon>Alteromonadales</taxon>
        <taxon>Colwelliaceae</taxon>
        <taxon>Thalassotalea</taxon>
    </lineage>
</organism>
<dbReference type="PANTHER" id="PTHR36507">
    <property type="entry name" value="BLL1555 PROTEIN"/>
    <property type="match status" value="1"/>
</dbReference>
<protein>
    <submittedName>
        <fullName evidence="10">Cupredoxin domain-containing protein</fullName>
    </submittedName>
</protein>
<evidence type="ECO:0000256" key="5">
    <source>
        <dbReference type="ARBA" id="ARBA00022764"/>
    </source>
</evidence>
<keyword evidence="5" id="KW-0574">Periplasm</keyword>
<gene>
    <name evidence="10" type="ORF">RI844_12140</name>
</gene>
<evidence type="ECO:0000313" key="11">
    <source>
        <dbReference type="Proteomes" id="UP001301442"/>
    </source>
</evidence>
<proteinExistence type="predicted"/>
<dbReference type="InterPro" id="IPR000923">
    <property type="entry name" value="BlueCu_1"/>
</dbReference>
<dbReference type="Proteomes" id="UP001301442">
    <property type="component" value="Chromosome"/>
</dbReference>
<dbReference type="InterPro" id="IPR008972">
    <property type="entry name" value="Cupredoxin"/>
</dbReference>
<sequence>MFKIFIHLTTAISLSVFSANLLAKDVVVEIYKKKFIPATITVAPGDRVIWKNIEKRQYHNVWFKQFVKEEPDYLFPGESYEYVFDNVGEFPYECGPHPKMTGVVIVQKQ</sequence>
<keyword evidence="6" id="KW-0249">Electron transport</keyword>
<name>A0ABZ0GK28_9GAMM</name>
<keyword evidence="11" id="KW-1185">Reference proteome</keyword>
<feature type="signal peptide" evidence="8">
    <location>
        <begin position="1"/>
        <end position="23"/>
    </location>
</feature>
<feature type="domain" description="Blue (type 1) copper" evidence="9">
    <location>
        <begin position="29"/>
        <end position="107"/>
    </location>
</feature>
<dbReference type="SUPFAM" id="SSF49503">
    <property type="entry name" value="Cupredoxins"/>
    <property type="match status" value="1"/>
</dbReference>
<feature type="chain" id="PRO_5046290779" evidence="8">
    <location>
        <begin position="24"/>
        <end position="109"/>
    </location>
</feature>
<keyword evidence="8" id="KW-0732">Signal</keyword>
<evidence type="ECO:0000256" key="7">
    <source>
        <dbReference type="ARBA" id="ARBA00023008"/>
    </source>
</evidence>
<comment type="cofactor">
    <cofactor evidence="1">
        <name>Cu cation</name>
        <dbReference type="ChEBI" id="CHEBI:23378"/>
    </cofactor>
</comment>
<dbReference type="PANTHER" id="PTHR36507:SF1">
    <property type="entry name" value="BLL1555 PROTEIN"/>
    <property type="match status" value="1"/>
</dbReference>